<protein>
    <submittedName>
        <fullName evidence="1">Uncharacterized protein</fullName>
    </submittedName>
</protein>
<feature type="non-terminal residue" evidence="1">
    <location>
        <position position="35"/>
    </location>
</feature>
<comment type="caution">
    <text evidence="1">The sequence shown here is derived from an EMBL/GenBank/DDBJ whole genome shotgun (WGS) entry which is preliminary data.</text>
</comment>
<evidence type="ECO:0000313" key="2">
    <source>
        <dbReference type="Proteomes" id="UP000265520"/>
    </source>
</evidence>
<reference evidence="1 2" key="1">
    <citation type="journal article" date="2018" name="Front. Plant Sci.">
        <title>Red Clover (Trifolium pratense) and Zigzag Clover (T. medium) - A Picture of Genomic Similarities and Differences.</title>
        <authorList>
            <person name="Dluhosova J."/>
            <person name="Istvanek J."/>
            <person name="Nedelnik J."/>
            <person name="Repkova J."/>
        </authorList>
    </citation>
    <scope>NUCLEOTIDE SEQUENCE [LARGE SCALE GENOMIC DNA]</scope>
    <source>
        <strain evidence="2">cv. 10/8</strain>
        <tissue evidence="1">Leaf</tissue>
    </source>
</reference>
<proteinExistence type="predicted"/>
<accession>A0A392VI57</accession>
<dbReference type="AlphaFoldDB" id="A0A392VI57"/>
<organism evidence="1 2">
    <name type="scientific">Trifolium medium</name>
    <dbReference type="NCBI Taxonomy" id="97028"/>
    <lineage>
        <taxon>Eukaryota</taxon>
        <taxon>Viridiplantae</taxon>
        <taxon>Streptophyta</taxon>
        <taxon>Embryophyta</taxon>
        <taxon>Tracheophyta</taxon>
        <taxon>Spermatophyta</taxon>
        <taxon>Magnoliopsida</taxon>
        <taxon>eudicotyledons</taxon>
        <taxon>Gunneridae</taxon>
        <taxon>Pentapetalae</taxon>
        <taxon>rosids</taxon>
        <taxon>fabids</taxon>
        <taxon>Fabales</taxon>
        <taxon>Fabaceae</taxon>
        <taxon>Papilionoideae</taxon>
        <taxon>50 kb inversion clade</taxon>
        <taxon>NPAAA clade</taxon>
        <taxon>Hologalegina</taxon>
        <taxon>IRL clade</taxon>
        <taxon>Trifolieae</taxon>
        <taxon>Trifolium</taxon>
    </lineage>
</organism>
<sequence>MMSESALVYYNINDKALKAEYPGFETFKAKWRAGV</sequence>
<keyword evidence="2" id="KW-1185">Reference proteome</keyword>
<dbReference type="Proteomes" id="UP000265520">
    <property type="component" value="Unassembled WGS sequence"/>
</dbReference>
<evidence type="ECO:0000313" key="1">
    <source>
        <dbReference type="EMBL" id="MCI87029.1"/>
    </source>
</evidence>
<dbReference type="EMBL" id="LXQA011155803">
    <property type="protein sequence ID" value="MCI87029.1"/>
    <property type="molecule type" value="Genomic_DNA"/>
</dbReference>
<name>A0A392VI57_9FABA</name>